<feature type="domain" description="MYND-type" evidence="5">
    <location>
        <begin position="16"/>
        <end position="52"/>
    </location>
</feature>
<keyword evidence="3" id="KW-0862">Zinc</keyword>
<sequence>MASARTPTLEKVENHCRVCGSPTSMRCSRCRVVYYCSKEHIAQDWKNHKPGCNPSSAVVPPEGLTDGQNILQAILLPVNEDTPRMIDMVSERVYEEDGAPWFSLKEDHLYPKKSFVRDMPIQTMGINGPRLEDERCLSIIHDDNSLVNGSPINRCVQRLTNGKARHPWSGNLVVLRLYPWDFSATTHRSANMNEDIDTVRRYLEDYLTVMPNSTLF</sequence>
<evidence type="ECO:0000313" key="6">
    <source>
        <dbReference type="EMBL" id="EFI99096.1"/>
    </source>
</evidence>
<dbReference type="SUPFAM" id="SSF144232">
    <property type="entry name" value="HIT/MYND zinc finger-like"/>
    <property type="match status" value="1"/>
</dbReference>
<dbReference type="InParanoid" id="D8PXL0"/>
<proteinExistence type="predicted"/>
<evidence type="ECO:0000256" key="3">
    <source>
        <dbReference type="ARBA" id="ARBA00022833"/>
    </source>
</evidence>
<gene>
    <name evidence="6" type="ORF">SCHCODRAFT_107214</name>
</gene>
<organism evidence="7">
    <name type="scientific">Schizophyllum commune (strain H4-8 / FGSC 9210)</name>
    <name type="common">Split gill fungus</name>
    <dbReference type="NCBI Taxonomy" id="578458"/>
    <lineage>
        <taxon>Eukaryota</taxon>
        <taxon>Fungi</taxon>
        <taxon>Dikarya</taxon>
        <taxon>Basidiomycota</taxon>
        <taxon>Agaricomycotina</taxon>
        <taxon>Agaricomycetes</taxon>
        <taxon>Agaricomycetidae</taxon>
        <taxon>Agaricales</taxon>
        <taxon>Schizophyllaceae</taxon>
        <taxon>Schizophyllum</taxon>
    </lineage>
</organism>
<evidence type="ECO:0000259" key="5">
    <source>
        <dbReference type="PROSITE" id="PS50865"/>
    </source>
</evidence>
<evidence type="ECO:0000256" key="2">
    <source>
        <dbReference type="ARBA" id="ARBA00022771"/>
    </source>
</evidence>
<keyword evidence="2 4" id="KW-0863">Zinc-finger</keyword>
<dbReference type="HOGENOM" id="CLU_086128_1_0_1"/>
<keyword evidence="1" id="KW-0479">Metal-binding</keyword>
<dbReference type="AlphaFoldDB" id="D8PXL0"/>
<evidence type="ECO:0000256" key="4">
    <source>
        <dbReference type="PROSITE-ProRule" id="PRU00134"/>
    </source>
</evidence>
<accession>D8PXL0</accession>
<feature type="non-terminal residue" evidence="6">
    <location>
        <position position="216"/>
    </location>
</feature>
<evidence type="ECO:0000256" key="1">
    <source>
        <dbReference type="ARBA" id="ARBA00022723"/>
    </source>
</evidence>
<reference evidence="6 7" key="1">
    <citation type="journal article" date="2010" name="Nat. Biotechnol.">
        <title>Genome sequence of the model mushroom Schizophyllum commune.</title>
        <authorList>
            <person name="Ohm R.A."/>
            <person name="de Jong J.F."/>
            <person name="Lugones L.G."/>
            <person name="Aerts A."/>
            <person name="Kothe E."/>
            <person name="Stajich J.E."/>
            <person name="de Vries R.P."/>
            <person name="Record E."/>
            <person name="Levasseur A."/>
            <person name="Baker S.E."/>
            <person name="Bartholomew K.A."/>
            <person name="Coutinho P.M."/>
            <person name="Erdmann S."/>
            <person name="Fowler T.J."/>
            <person name="Gathman A.C."/>
            <person name="Lombard V."/>
            <person name="Henrissat B."/>
            <person name="Knabe N."/>
            <person name="Kuees U."/>
            <person name="Lilly W.W."/>
            <person name="Lindquist E."/>
            <person name="Lucas S."/>
            <person name="Magnuson J.K."/>
            <person name="Piumi F."/>
            <person name="Raudaskoski M."/>
            <person name="Salamov A."/>
            <person name="Schmutz J."/>
            <person name="Schwarze F.W.M.R."/>
            <person name="vanKuyk P.A."/>
            <person name="Horton J.S."/>
            <person name="Grigoriev I.V."/>
            <person name="Woesten H.A.B."/>
        </authorList>
    </citation>
    <scope>NUCLEOTIDE SEQUENCE [LARGE SCALE GENOMIC DNA]</scope>
    <source>
        <strain evidence="7">H4-8 / FGSC 9210</strain>
    </source>
</reference>
<dbReference type="eggNOG" id="ENOG502RSDZ">
    <property type="taxonomic scope" value="Eukaryota"/>
</dbReference>
<keyword evidence="7" id="KW-1185">Reference proteome</keyword>
<dbReference type="GeneID" id="9585793"/>
<dbReference type="OMA" id="GDASWQK"/>
<evidence type="ECO:0000313" key="7">
    <source>
        <dbReference type="Proteomes" id="UP000007431"/>
    </source>
</evidence>
<dbReference type="PROSITE" id="PS50865">
    <property type="entry name" value="ZF_MYND_2"/>
    <property type="match status" value="1"/>
</dbReference>
<dbReference type="OrthoDB" id="437457at2759"/>
<dbReference type="EMBL" id="GL377304">
    <property type="protein sequence ID" value="EFI99096.1"/>
    <property type="molecule type" value="Genomic_DNA"/>
</dbReference>
<dbReference type="VEuPathDB" id="FungiDB:SCHCODRAFT_02616306"/>
<dbReference type="GO" id="GO:0008270">
    <property type="term" value="F:zinc ion binding"/>
    <property type="evidence" value="ECO:0007669"/>
    <property type="project" value="UniProtKB-KW"/>
</dbReference>
<dbReference type="InterPro" id="IPR002893">
    <property type="entry name" value="Znf_MYND"/>
</dbReference>
<dbReference type="Proteomes" id="UP000007431">
    <property type="component" value="Unassembled WGS sequence"/>
</dbReference>
<dbReference type="RefSeq" id="XP_003033999.1">
    <property type="nucleotide sequence ID" value="XM_003033953.1"/>
</dbReference>
<dbReference type="Gene3D" id="6.10.140.2220">
    <property type="match status" value="1"/>
</dbReference>
<dbReference type="KEGG" id="scm:SCHCO_02616306"/>
<dbReference type="Pfam" id="PF01753">
    <property type="entry name" value="zf-MYND"/>
    <property type="match status" value="1"/>
</dbReference>
<name>D8PXL0_SCHCM</name>
<protein>
    <recommendedName>
        <fullName evidence="5">MYND-type domain-containing protein</fullName>
    </recommendedName>
</protein>